<dbReference type="InterPro" id="IPR008984">
    <property type="entry name" value="SMAD_FHA_dom_sf"/>
</dbReference>
<keyword evidence="5" id="KW-0234">DNA repair</keyword>
<dbReference type="GO" id="GO:0003684">
    <property type="term" value="F:damaged DNA binding"/>
    <property type="evidence" value="ECO:0007669"/>
    <property type="project" value="TreeGrafter"/>
</dbReference>
<comment type="similarity">
    <text evidence="7">Belongs to the Nibrin family.</text>
</comment>
<dbReference type="CDD" id="cd00027">
    <property type="entry name" value="BRCT"/>
    <property type="match status" value="1"/>
</dbReference>
<evidence type="ECO:0000256" key="4">
    <source>
        <dbReference type="ARBA" id="ARBA00022763"/>
    </source>
</evidence>
<evidence type="ECO:0000256" key="3">
    <source>
        <dbReference type="ARBA" id="ARBA00022454"/>
    </source>
</evidence>
<dbReference type="PANTHER" id="PTHR12162">
    <property type="entry name" value="NIBRIN-RELATED"/>
    <property type="match status" value="1"/>
</dbReference>
<evidence type="ECO:0000256" key="8">
    <source>
        <dbReference type="SAM" id="MobiDB-lite"/>
    </source>
</evidence>
<name>A0A7J7MEL6_9MAGN</name>
<dbReference type="PROSITE" id="PS50006">
    <property type="entry name" value="FHA_DOMAIN"/>
    <property type="match status" value="1"/>
</dbReference>
<evidence type="ECO:0000259" key="9">
    <source>
        <dbReference type="PROSITE" id="PS50006"/>
    </source>
</evidence>
<dbReference type="GO" id="GO:0007095">
    <property type="term" value="P:mitotic G2 DNA damage checkpoint signaling"/>
    <property type="evidence" value="ECO:0007669"/>
    <property type="project" value="InterPro"/>
</dbReference>
<dbReference type="PANTHER" id="PTHR12162:SF0">
    <property type="entry name" value="NIBRIN"/>
    <property type="match status" value="1"/>
</dbReference>
<accession>A0A7J7MEL6</accession>
<dbReference type="InterPro" id="IPR000253">
    <property type="entry name" value="FHA_dom"/>
</dbReference>
<dbReference type="SUPFAM" id="SSF52113">
    <property type="entry name" value="BRCT domain"/>
    <property type="match status" value="1"/>
</dbReference>
<dbReference type="AlphaFoldDB" id="A0A7J7MEL6"/>
<sequence length="511" mass="56554">MCTHCLVEDDVWLPSPMFPDCCDVIINTDKGVSRIHAELIVDSMTSVDPLQKRSSIVSSGVCVKDCSKYGTFINKKFGSKGKVHEHPDKETNLKDGDLVSFGTGNATYRFCFVPFILFVYCPKPFQANRSIIETISSIGASAIHNWSLECTHVLVDDALPVKEDLIDAIVGQKPIVLNSWLQMVAEKSISTEIPSCTSFVPTMTLEGLPTKIVEPKVRENCLAAYTFLLGSLNMYKFGERLQSLLDVGGAKVLSVDEFSSSSQASQDGENNQVLLVIPTSSMNHLNLFQQLRSLSRVNEINLVSAVLSGQLDPAFVEPPSILVTSSCSTDETIVADSDVEMDTAATDHVAAHAGTEEAIKPEEKMDKSGVHEKVVVDIIQNSSFVDGFTIERRDKGDESDNLNSNIIYSQDLIVRYNNTSPSVHSTRAHGVVNFKCFRKKETWSGNSFKDFIPFSKYPYKESDDGNEEVAEHVREEKKRKQMEAIAEDLFNNDKGRRRGAAGSSLRELLTR</sequence>
<reference evidence="10 11" key="1">
    <citation type="journal article" date="2020" name="IScience">
        <title>Genome Sequencing of the Endangered Kingdonia uniflora (Circaeasteraceae, Ranunculales) Reveals Potential Mechanisms of Evolutionary Specialization.</title>
        <authorList>
            <person name="Sun Y."/>
            <person name="Deng T."/>
            <person name="Zhang A."/>
            <person name="Moore M.J."/>
            <person name="Landis J.B."/>
            <person name="Lin N."/>
            <person name="Zhang H."/>
            <person name="Zhang X."/>
            <person name="Huang J."/>
            <person name="Zhang X."/>
            <person name="Sun H."/>
            <person name="Wang H."/>
        </authorList>
    </citation>
    <scope>NUCLEOTIDE SEQUENCE [LARGE SCALE GENOMIC DNA]</scope>
    <source>
        <strain evidence="10">TB1705</strain>
        <tissue evidence="10">Leaf</tissue>
    </source>
</reference>
<dbReference type="InterPro" id="IPR036420">
    <property type="entry name" value="BRCT_dom_sf"/>
</dbReference>
<dbReference type="GO" id="GO:0005694">
    <property type="term" value="C:chromosome"/>
    <property type="evidence" value="ECO:0007669"/>
    <property type="project" value="UniProtKB-SubCell"/>
</dbReference>
<dbReference type="EMBL" id="JACGCM010001564">
    <property type="protein sequence ID" value="KAF6153335.1"/>
    <property type="molecule type" value="Genomic_DNA"/>
</dbReference>
<evidence type="ECO:0000256" key="1">
    <source>
        <dbReference type="ARBA" id="ARBA00004123"/>
    </source>
</evidence>
<evidence type="ECO:0000256" key="7">
    <source>
        <dbReference type="ARBA" id="ARBA00044757"/>
    </source>
</evidence>
<dbReference type="OrthoDB" id="552194at2759"/>
<comment type="subcellular location">
    <subcellularLocation>
        <location evidence="2">Chromosome</location>
    </subcellularLocation>
    <subcellularLocation>
        <location evidence="1">Nucleus</location>
    </subcellularLocation>
</comment>
<evidence type="ECO:0000256" key="2">
    <source>
        <dbReference type="ARBA" id="ARBA00004286"/>
    </source>
</evidence>
<dbReference type="Proteomes" id="UP000541444">
    <property type="component" value="Unassembled WGS sequence"/>
</dbReference>
<evidence type="ECO:0000256" key="6">
    <source>
        <dbReference type="ARBA" id="ARBA00023242"/>
    </source>
</evidence>
<keyword evidence="3" id="KW-0158">Chromosome</keyword>
<dbReference type="Gene3D" id="2.60.200.20">
    <property type="match status" value="1"/>
</dbReference>
<protein>
    <recommendedName>
        <fullName evidence="9">FHA domain-containing protein</fullName>
    </recommendedName>
</protein>
<feature type="domain" description="FHA" evidence="9">
    <location>
        <begin position="20"/>
        <end position="74"/>
    </location>
</feature>
<evidence type="ECO:0000313" key="11">
    <source>
        <dbReference type="Proteomes" id="UP000541444"/>
    </source>
</evidence>
<gene>
    <name evidence="10" type="ORF">GIB67_003525</name>
</gene>
<evidence type="ECO:0000313" key="10">
    <source>
        <dbReference type="EMBL" id="KAF6153335.1"/>
    </source>
</evidence>
<dbReference type="Gene3D" id="3.40.50.10190">
    <property type="entry name" value="BRCT domain"/>
    <property type="match status" value="1"/>
</dbReference>
<keyword evidence="11" id="KW-1185">Reference proteome</keyword>
<organism evidence="10 11">
    <name type="scientific">Kingdonia uniflora</name>
    <dbReference type="NCBI Taxonomy" id="39325"/>
    <lineage>
        <taxon>Eukaryota</taxon>
        <taxon>Viridiplantae</taxon>
        <taxon>Streptophyta</taxon>
        <taxon>Embryophyta</taxon>
        <taxon>Tracheophyta</taxon>
        <taxon>Spermatophyta</taxon>
        <taxon>Magnoliopsida</taxon>
        <taxon>Ranunculales</taxon>
        <taxon>Circaeasteraceae</taxon>
        <taxon>Kingdonia</taxon>
    </lineage>
</organism>
<dbReference type="GO" id="GO:0030870">
    <property type="term" value="C:Mre11 complex"/>
    <property type="evidence" value="ECO:0007669"/>
    <property type="project" value="InterPro"/>
</dbReference>
<evidence type="ECO:0000256" key="5">
    <source>
        <dbReference type="ARBA" id="ARBA00023204"/>
    </source>
</evidence>
<dbReference type="InterPro" id="IPR040227">
    <property type="entry name" value="Nibrin-rel"/>
</dbReference>
<feature type="region of interest" description="Disordered" evidence="8">
    <location>
        <begin position="485"/>
        <end position="511"/>
    </location>
</feature>
<comment type="caution">
    <text evidence="10">The sequence shown here is derived from an EMBL/GenBank/DDBJ whole genome shotgun (WGS) entry which is preliminary data.</text>
</comment>
<keyword evidence="4" id="KW-0227">DNA damage</keyword>
<proteinExistence type="inferred from homology"/>
<dbReference type="GO" id="GO:0000724">
    <property type="term" value="P:double-strand break repair via homologous recombination"/>
    <property type="evidence" value="ECO:0007669"/>
    <property type="project" value="TreeGrafter"/>
</dbReference>
<dbReference type="Pfam" id="PF00498">
    <property type="entry name" value="FHA"/>
    <property type="match status" value="1"/>
</dbReference>
<dbReference type="SUPFAM" id="SSF49879">
    <property type="entry name" value="SMAD/FHA domain"/>
    <property type="match status" value="1"/>
</dbReference>
<dbReference type="CDD" id="cd22667">
    <property type="entry name" value="FHA_NBN"/>
    <property type="match status" value="1"/>
</dbReference>
<keyword evidence="6" id="KW-0539">Nucleus</keyword>